<name>A0AAE0T983_9BIVA</name>
<dbReference type="EMBL" id="JAEAOA010000444">
    <property type="protein sequence ID" value="KAK3606081.1"/>
    <property type="molecule type" value="Genomic_DNA"/>
</dbReference>
<evidence type="ECO:0000313" key="2">
    <source>
        <dbReference type="Proteomes" id="UP001195483"/>
    </source>
</evidence>
<organism evidence="1 2">
    <name type="scientific">Potamilus streckersoni</name>
    <dbReference type="NCBI Taxonomy" id="2493646"/>
    <lineage>
        <taxon>Eukaryota</taxon>
        <taxon>Metazoa</taxon>
        <taxon>Spiralia</taxon>
        <taxon>Lophotrochozoa</taxon>
        <taxon>Mollusca</taxon>
        <taxon>Bivalvia</taxon>
        <taxon>Autobranchia</taxon>
        <taxon>Heteroconchia</taxon>
        <taxon>Palaeoheterodonta</taxon>
        <taxon>Unionida</taxon>
        <taxon>Unionoidea</taxon>
        <taxon>Unionidae</taxon>
        <taxon>Ambleminae</taxon>
        <taxon>Lampsilini</taxon>
        <taxon>Potamilus</taxon>
    </lineage>
</organism>
<reference evidence="1" key="1">
    <citation type="journal article" date="2021" name="Genome Biol. Evol.">
        <title>A High-Quality Reference Genome for a Parasitic Bivalve with Doubly Uniparental Inheritance (Bivalvia: Unionida).</title>
        <authorList>
            <person name="Smith C.H."/>
        </authorList>
    </citation>
    <scope>NUCLEOTIDE SEQUENCE</scope>
    <source>
        <strain evidence="1">CHS0354</strain>
    </source>
</reference>
<gene>
    <name evidence="1" type="ORF">CHS0354_006435</name>
</gene>
<dbReference type="Proteomes" id="UP001195483">
    <property type="component" value="Unassembled WGS sequence"/>
</dbReference>
<accession>A0AAE0T983</accession>
<comment type="caution">
    <text evidence="1">The sequence shown here is derived from an EMBL/GenBank/DDBJ whole genome shotgun (WGS) entry which is preliminary data.</text>
</comment>
<reference evidence="1" key="3">
    <citation type="submission" date="2023-05" db="EMBL/GenBank/DDBJ databases">
        <authorList>
            <person name="Smith C.H."/>
        </authorList>
    </citation>
    <scope>NUCLEOTIDE SEQUENCE</scope>
    <source>
        <strain evidence="1">CHS0354</strain>
        <tissue evidence="1">Mantle</tissue>
    </source>
</reference>
<sequence length="68" mass="7516">MGISKPQSSDWTSQSDRKILPWHTSGHSYKVDINPSRGTQEKEALLEDSPVAGNSLILMIYSGDVRSI</sequence>
<reference evidence="1" key="2">
    <citation type="journal article" date="2021" name="Genome Biol. Evol.">
        <title>Developing a high-quality reference genome for a parasitic bivalve with doubly uniparental inheritance (Bivalvia: Unionida).</title>
        <authorList>
            <person name="Smith C.H."/>
        </authorList>
    </citation>
    <scope>NUCLEOTIDE SEQUENCE</scope>
    <source>
        <strain evidence="1">CHS0354</strain>
        <tissue evidence="1">Mantle</tissue>
    </source>
</reference>
<keyword evidence="2" id="KW-1185">Reference proteome</keyword>
<proteinExistence type="predicted"/>
<evidence type="ECO:0000313" key="1">
    <source>
        <dbReference type="EMBL" id="KAK3606081.1"/>
    </source>
</evidence>
<dbReference type="AlphaFoldDB" id="A0AAE0T983"/>
<protein>
    <submittedName>
        <fullName evidence="1">Uncharacterized protein</fullName>
    </submittedName>
</protein>